<evidence type="ECO:0000256" key="2">
    <source>
        <dbReference type="ARBA" id="ARBA00022448"/>
    </source>
</evidence>
<dbReference type="RefSeq" id="WP_147208252.1">
    <property type="nucleotide sequence ID" value="NZ_VLJS01000042.1"/>
</dbReference>
<name>A0A562E1Q1_9GAMM</name>
<evidence type="ECO:0000256" key="4">
    <source>
        <dbReference type="ARBA" id="ARBA00022840"/>
    </source>
</evidence>
<evidence type="ECO:0000313" key="7">
    <source>
        <dbReference type="Proteomes" id="UP000321583"/>
    </source>
</evidence>
<dbReference type="GO" id="GO:0016887">
    <property type="term" value="F:ATP hydrolysis activity"/>
    <property type="evidence" value="ECO:0007669"/>
    <property type="project" value="InterPro"/>
</dbReference>
<dbReference type="Proteomes" id="UP000321583">
    <property type="component" value="Unassembled WGS sequence"/>
</dbReference>
<dbReference type="InterPro" id="IPR027417">
    <property type="entry name" value="P-loop_NTPase"/>
</dbReference>
<dbReference type="OrthoDB" id="9804819at2"/>
<keyword evidence="4 6" id="KW-0067">ATP-binding</keyword>
<keyword evidence="7" id="KW-1185">Reference proteome</keyword>
<feature type="domain" description="ABC transporter" evidence="5">
    <location>
        <begin position="6"/>
        <end position="233"/>
    </location>
</feature>
<accession>A0A562E1Q1</accession>
<dbReference type="Gene3D" id="3.40.50.300">
    <property type="entry name" value="P-loop containing nucleotide triphosphate hydrolases"/>
    <property type="match status" value="1"/>
</dbReference>
<dbReference type="AlphaFoldDB" id="A0A562E1Q1"/>
<organism evidence="6 7">
    <name type="scientific">Pseudoxanthomonas taiwanensis J19</name>
    <dbReference type="NCBI Taxonomy" id="935569"/>
    <lineage>
        <taxon>Bacteria</taxon>
        <taxon>Pseudomonadati</taxon>
        <taxon>Pseudomonadota</taxon>
        <taxon>Gammaproteobacteria</taxon>
        <taxon>Lysobacterales</taxon>
        <taxon>Lysobacteraceae</taxon>
        <taxon>Pseudoxanthomonas</taxon>
    </lineage>
</organism>
<evidence type="ECO:0000256" key="3">
    <source>
        <dbReference type="ARBA" id="ARBA00022741"/>
    </source>
</evidence>
<evidence type="ECO:0000256" key="1">
    <source>
        <dbReference type="ARBA" id="ARBA00005417"/>
    </source>
</evidence>
<evidence type="ECO:0000313" key="6">
    <source>
        <dbReference type="EMBL" id="TWH15925.1"/>
    </source>
</evidence>
<keyword evidence="3" id="KW-0547">Nucleotide-binding</keyword>
<evidence type="ECO:0000259" key="5">
    <source>
        <dbReference type="PROSITE" id="PS50893"/>
    </source>
</evidence>
<comment type="similarity">
    <text evidence="1">Belongs to the ABC transporter superfamily.</text>
</comment>
<dbReference type="PANTHER" id="PTHR43335:SF4">
    <property type="entry name" value="ABC TRANSPORTER, ATP-BINDING PROTEIN"/>
    <property type="match status" value="1"/>
</dbReference>
<dbReference type="SMART" id="SM00382">
    <property type="entry name" value="AAA"/>
    <property type="match status" value="1"/>
</dbReference>
<dbReference type="GO" id="GO:0005524">
    <property type="term" value="F:ATP binding"/>
    <property type="evidence" value="ECO:0007669"/>
    <property type="project" value="UniProtKB-KW"/>
</dbReference>
<dbReference type="PANTHER" id="PTHR43335">
    <property type="entry name" value="ABC TRANSPORTER, ATP-BINDING PROTEIN"/>
    <property type="match status" value="1"/>
</dbReference>
<dbReference type="PROSITE" id="PS50893">
    <property type="entry name" value="ABC_TRANSPORTER_2"/>
    <property type="match status" value="1"/>
</dbReference>
<dbReference type="Pfam" id="PF00005">
    <property type="entry name" value="ABC_tran"/>
    <property type="match status" value="1"/>
</dbReference>
<protein>
    <submittedName>
        <fullName evidence="6">ABC-2 type transport system ATP-binding protein</fullName>
    </submittedName>
</protein>
<keyword evidence="2" id="KW-0813">Transport</keyword>
<dbReference type="EMBL" id="VLJS01000042">
    <property type="protein sequence ID" value="TWH15925.1"/>
    <property type="molecule type" value="Genomic_DNA"/>
</dbReference>
<dbReference type="InterPro" id="IPR003593">
    <property type="entry name" value="AAA+_ATPase"/>
</dbReference>
<dbReference type="SUPFAM" id="SSF52540">
    <property type="entry name" value="P-loop containing nucleoside triphosphate hydrolases"/>
    <property type="match status" value="1"/>
</dbReference>
<reference evidence="6 7" key="1">
    <citation type="submission" date="2019-07" db="EMBL/GenBank/DDBJ databases">
        <title>Genome sequencing of lignin-degrading bacterial isolates.</title>
        <authorList>
            <person name="Gladden J."/>
        </authorList>
    </citation>
    <scope>NUCLEOTIDE SEQUENCE [LARGE SCALE GENOMIC DNA]</scope>
    <source>
        <strain evidence="6 7">J19</strain>
    </source>
</reference>
<dbReference type="InterPro" id="IPR003439">
    <property type="entry name" value="ABC_transporter-like_ATP-bd"/>
</dbReference>
<gene>
    <name evidence="6" type="ORF">L613_001500000420</name>
</gene>
<sequence length="307" mass="33500">MPSAAIELQAVDKSYGPRRILKDLQLVVPERSVFAFLGNNGHGKSTTIRLLAGLAAPDRGSIRVLGKDIRQHRREVLAQMGCLIEAPSSYPNLTAREFLSIGACLKQLPRSEIDRALELVGLRPDRRQRIEHYSLGMRQRLALAHALLGRPRLLVLDEPTNGLDPDGIRDIRALLSGLPEAAGCTIFFASHYLDEVEKTATHLAVLHEGTIRLQASAGELERQLAGVLALDVDDAERGSRTLQALGYAARAESPNRVLVADVDRDRAGLLNSQLVQAGVVLYQSVLRKPTLEQWFLQMTASGGAVAC</sequence>
<proteinExistence type="inferred from homology"/>
<comment type="caution">
    <text evidence="6">The sequence shown here is derived from an EMBL/GenBank/DDBJ whole genome shotgun (WGS) entry which is preliminary data.</text>
</comment>